<sequence>MSRSRVVQLGLCVGLACASAASAEVSLTPAQRDNLGVRTTVLQAVAASQQVSAIARVVDPLPWIKLDGDWRAAVAVAQAAQREAERSQRLHAAESTVSGRALEAADAQVVAENARRDGLDAERRLTMGAGLAGLGDAARRRLFDDLVKGRARVLRFEALGIEPAGTVFDGASLVDDASAPSIEWLGRAPQANPTNLAPGFLGIAHGLDASPGEVIGARLHKPGTQVAARVPAAALLRWNKATWVYRQRDAQTFVRTAIRLVHPLDDGDWLATGVKTGDAVAVAGAAALLSADRAQVPAGEVP</sequence>
<proteinExistence type="predicted"/>
<dbReference type="EMBL" id="SNZH01000004">
    <property type="protein sequence ID" value="TDR45669.1"/>
    <property type="molecule type" value="Genomic_DNA"/>
</dbReference>
<feature type="signal peptide" evidence="1">
    <location>
        <begin position="1"/>
        <end position="23"/>
    </location>
</feature>
<dbReference type="PROSITE" id="PS51257">
    <property type="entry name" value="PROKAR_LIPOPROTEIN"/>
    <property type="match status" value="1"/>
</dbReference>
<keyword evidence="3" id="KW-1185">Reference proteome</keyword>
<name>A0A4R6Z2G9_9GAMM</name>
<reference evidence="2 3" key="1">
    <citation type="submission" date="2019-03" db="EMBL/GenBank/DDBJ databases">
        <title>Genomic Encyclopedia of Type Strains, Phase IV (KMG-IV): sequencing the most valuable type-strain genomes for metagenomic binning, comparative biology and taxonomic classification.</title>
        <authorList>
            <person name="Goeker M."/>
        </authorList>
    </citation>
    <scope>NUCLEOTIDE SEQUENCE [LARGE SCALE GENOMIC DNA]</scope>
    <source>
        <strain evidence="2 3">DSM 21667</strain>
    </source>
</reference>
<dbReference type="AlphaFoldDB" id="A0A4R6Z2G9"/>
<dbReference type="Proteomes" id="UP000295293">
    <property type="component" value="Unassembled WGS sequence"/>
</dbReference>
<evidence type="ECO:0000256" key="1">
    <source>
        <dbReference type="SAM" id="SignalP"/>
    </source>
</evidence>
<evidence type="ECO:0008006" key="4">
    <source>
        <dbReference type="Google" id="ProtNLM"/>
    </source>
</evidence>
<gene>
    <name evidence="2" type="ORF">DFR29_10497</name>
</gene>
<protein>
    <recommendedName>
        <fullName evidence="4">Multidrug efflux pump subunit AcrA (Membrane-fusion protein)</fullName>
    </recommendedName>
</protein>
<evidence type="ECO:0000313" key="3">
    <source>
        <dbReference type="Proteomes" id="UP000295293"/>
    </source>
</evidence>
<dbReference type="RefSeq" id="WP_133818038.1">
    <property type="nucleotide sequence ID" value="NZ_SNZH01000004.1"/>
</dbReference>
<feature type="chain" id="PRO_5020471475" description="Multidrug efflux pump subunit AcrA (Membrane-fusion protein)" evidence="1">
    <location>
        <begin position="24"/>
        <end position="302"/>
    </location>
</feature>
<accession>A0A4R6Z2G9</accession>
<organism evidence="2 3">
    <name type="scientific">Tahibacter aquaticus</name>
    <dbReference type="NCBI Taxonomy" id="520092"/>
    <lineage>
        <taxon>Bacteria</taxon>
        <taxon>Pseudomonadati</taxon>
        <taxon>Pseudomonadota</taxon>
        <taxon>Gammaproteobacteria</taxon>
        <taxon>Lysobacterales</taxon>
        <taxon>Rhodanobacteraceae</taxon>
        <taxon>Tahibacter</taxon>
    </lineage>
</organism>
<evidence type="ECO:0000313" key="2">
    <source>
        <dbReference type="EMBL" id="TDR45669.1"/>
    </source>
</evidence>
<comment type="caution">
    <text evidence="2">The sequence shown here is derived from an EMBL/GenBank/DDBJ whole genome shotgun (WGS) entry which is preliminary data.</text>
</comment>
<keyword evidence="1" id="KW-0732">Signal</keyword>